<feature type="transmembrane region" description="Helical" evidence="1">
    <location>
        <begin position="201"/>
        <end position="221"/>
    </location>
</feature>
<feature type="transmembrane region" description="Helical" evidence="1">
    <location>
        <begin position="27"/>
        <end position="50"/>
    </location>
</feature>
<dbReference type="Proteomes" id="UP001500936">
    <property type="component" value="Unassembled WGS sequence"/>
</dbReference>
<name>A0ABP8KVU4_9BACT</name>
<feature type="domain" description="Acyltransferase 3" evidence="2">
    <location>
        <begin position="23"/>
        <end position="389"/>
    </location>
</feature>
<evidence type="ECO:0000259" key="2">
    <source>
        <dbReference type="Pfam" id="PF01757"/>
    </source>
</evidence>
<dbReference type="PANTHER" id="PTHR36927">
    <property type="entry name" value="BLR4337 PROTEIN"/>
    <property type="match status" value="1"/>
</dbReference>
<sequence>MQTQISPTPTEASPLPLSSVRRYDLDWLRVIAILTLLFYHTGMIYVRWGWHIQSTETSLVFENVMRWLHRWRMPLLFFISGAGTYFALNRRPKGDIPTSPFGRYAWERTRRLFFPLVFGMFVIVPPQIYTEWVFRDRFAGSYVEFYPNVFDFVPYEDGGKGGAFSWHHLWFVAYLFLYSLVSIPVFRWFRGERGQRFTDRIGRLIARPGGALWLMGLTIIASQYLTRPFYPDETHALVNDWAYFVENLLLFWFGYVLISRRSFWQVLTDQRRIFLAATLVFTVILYGMRIWYTPQQIDELFWVDFTFFTNSLCLMVSSVLATIAYGYRYLNVNRPILPKLNEAVYPFYILHQTIIVLIGYQILTKTGLGVYDGFLVVSLTSLVACVGIYLLLIRPFKVTRFLFGMK</sequence>
<comment type="caution">
    <text evidence="3">The sequence shown here is derived from an EMBL/GenBank/DDBJ whole genome shotgun (WGS) entry which is preliminary data.</text>
</comment>
<feature type="transmembrane region" description="Helical" evidence="1">
    <location>
        <begin position="112"/>
        <end position="129"/>
    </location>
</feature>
<organism evidence="3 4">
    <name type="scientific">Nibrella viscosa</name>
    <dbReference type="NCBI Taxonomy" id="1084524"/>
    <lineage>
        <taxon>Bacteria</taxon>
        <taxon>Pseudomonadati</taxon>
        <taxon>Bacteroidota</taxon>
        <taxon>Cytophagia</taxon>
        <taxon>Cytophagales</taxon>
        <taxon>Spirosomataceae</taxon>
        <taxon>Nibrella</taxon>
    </lineage>
</organism>
<keyword evidence="1" id="KW-0812">Transmembrane</keyword>
<keyword evidence="4" id="KW-1185">Reference proteome</keyword>
<feature type="transmembrane region" description="Helical" evidence="1">
    <location>
        <begin position="342"/>
        <end position="362"/>
    </location>
</feature>
<keyword evidence="1" id="KW-1133">Transmembrane helix</keyword>
<dbReference type="EMBL" id="BAABHB010000015">
    <property type="protein sequence ID" value="GAA4417278.1"/>
    <property type="molecule type" value="Genomic_DNA"/>
</dbReference>
<dbReference type="PANTHER" id="PTHR36927:SF3">
    <property type="entry name" value="GLUCANS BIOSYNTHESIS PROTEIN C"/>
    <property type="match status" value="1"/>
</dbReference>
<gene>
    <name evidence="3" type="ORF">GCM10023187_49520</name>
</gene>
<feature type="transmembrane region" description="Helical" evidence="1">
    <location>
        <begin position="241"/>
        <end position="258"/>
    </location>
</feature>
<reference evidence="4" key="1">
    <citation type="journal article" date="2019" name="Int. J. Syst. Evol. Microbiol.">
        <title>The Global Catalogue of Microorganisms (GCM) 10K type strain sequencing project: providing services to taxonomists for standard genome sequencing and annotation.</title>
        <authorList>
            <consortium name="The Broad Institute Genomics Platform"/>
            <consortium name="The Broad Institute Genome Sequencing Center for Infectious Disease"/>
            <person name="Wu L."/>
            <person name="Ma J."/>
        </authorList>
    </citation>
    <scope>NUCLEOTIDE SEQUENCE [LARGE SCALE GENOMIC DNA]</scope>
    <source>
        <strain evidence="4">JCM 17925</strain>
    </source>
</reference>
<dbReference type="RefSeq" id="WP_345270739.1">
    <property type="nucleotide sequence ID" value="NZ_BAABHB010000015.1"/>
</dbReference>
<dbReference type="InterPro" id="IPR050623">
    <property type="entry name" value="Glucan_succinyl_AcylTrfase"/>
</dbReference>
<keyword evidence="1" id="KW-0472">Membrane</keyword>
<feature type="transmembrane region" description="Helical" evidence="1">
    <location>
        <begin position="169"/>
        <end position="189"/>
    </location>
</feature>
<evidence type="ECO:0000313" key="3">
    <source>
        <dbReference type="EMBL" id="GAA4417278.1"/>
    </source>
</evidence>
<protein>
    <recommendedName>
        <fullName evidence="2">Acyltransferase 3 domain-containing protein</fullName>
    </recommendedName>
</protein>
<accession>A0ABP8KVU4</accession>
<feature type="transmembrane region" description="Helical" evidence="1">
    <location>
        <begin position="273"/>
        <end position="292"/>
    </location>
</feature>
<dbReference type="InterPro" id="IPR002656">
    <property type="entry name" value="Acyl_transf_3_dom"/>
</dbReference>
<feature type="transmembrane region" description="Helical" evidence="1">
    <location>
        <begin position="70"/>
        <end position="88"/>
    </location>
</feature>
<feature type="transmembrane region" description="Helical" evidence="1">
    <location>
        <begin position="374"/>
        <end position="393"/>
    </location>
</feature>
<dbReference type="Pfam" id="PF01757">
    <property type="entry name" value="Acyl_transf_3"/>
    <property type="match status" value="1"/>
</dbReference>
<proteinExistence type="predicted"/>
<feature type="transmembrane region" description="Helical" evidence="1">
    <location>
        <begin position="307"/>
        <end position="330"/>
    </location>
</feature>
<evidence type="ECO:0000313" key="4">
    <source>
        <dbReference type="Proteomes" id="UP001500936"/>
    </source>
</evidence>
<evidence type="ECO:0000256" key="1">
    <source>
        <dbReference type="SAM" id="Phobius"/>
    </source>
</evidence>